<sequence>MGRTPPPADIGDGTAEDELQEDGISLGDGEALPVFAFFKPRPMITDLTKGGMGEVTRRMCAAAPPKPVGQLDRCTTGLMIFTLDGRLTCHLNSHAAKTYRAWYEGWTSSNGRSCGELTDAECQQLKEGIELSPKDGWAAFQSVQRLGGEELPPVQKPGEEIRKFRYCAEVRIKCGKFHVVKRLFMSVNRSDGWAAFQSVQRCCSAWPSQPCGRSQA</sequence>
<dbReference type="Pfam" id="PF00849">
    <property type="entry name" value="PseudoU_synth_2"/>
    <property type="match status" value="1"/>
</dbReference>
<evidence type="ECO:0000259" key="2">
    <source>
        <dbReference type="Pfam" id="PF00849"/>
    </source>
</evidence>
<organism evidence="3 4">
    <name type="scientific">Effrenium voratum</name>
    <dbReference type="NCBI Taxonomy" id="2562239"/>
    <lineage>
        <taxon>Eukaryota</taxon>
        <taxon>Sar</taxon>
        <taxon>Alveolata</taxon>
        <taxon>Dinophyceae</taxon>
        <taxon>Suessiales</taxon>
        <taxon>Symbiodiniaceae</taxon>
        <taxon>Effrenium</taxon>
    </lineage>
</organism>
<keyword evidence="4" id="KW-1185">Reference proteome</keyword>
<dbReference type="InterPro" id="IPR042092">
    <property type="entry name" value="PsdUridine_s_RsuA/RluB/E/F_cat"/>
</dbReference>
<dbReference type="Proteomes" id="UP001178507">
    <property type="component" value="Unassembled WGS sequence"/>
</dbReference>
<reference evidence="3" key="1">
    <citation type="submission" date="2023-08" db="EMBL/GenBank/DDBJ databases">
        <authorList>
            <person name="Chen Y."/>
            <person name="Shah S."/>
            <person name="Dougan E. K."/>
            <person name="Thang M."/>
            <person name="Chan C."/>
        </authorList>
    </citation>
    <scope>NUCLEOTIDE SEQUENCE</scope>
</reference>
<dbReference type="AlphaFoldDB" id="A0AA36NL16"/>
<dbReference type="InterPro" id="IPR006145">
    <property type="entry name" value="PsdUridine_synth_RsuA/RluA"/>
</dbReference>
<evidence type="ECO:0000256" key="1">
    <source>
        <dbReference type="ARBA" id="ARBA00023235"/>
    </source>
</evidence>
<dbReference type="GO" id="GO:0003723">
    <property type="term" value="F:RNA binding"/>
    <property type="evidence" value="ECO:0007669"/>
    <property type="project" value="InterPro"/>
</dbReference>
<accession>A0AA36NL16</accession>
<gene>
    <name evidence="3" type="ORF">EVOR1521_LOCUS32067</name>
</gene>
<evidence type="ECO:0000313" key="3">
    <source>
        <dbReference type="EMBL" id="CAJ1411517.1"/>
    </source>
</evidence>
<proteinExistence type="predicted"/>
<dbReference type="InterPro" id="IPR020094">
    <property type="entry name" value="TruA/RsuA/RluB/E/F_N"/>
</dbReference>
<evidence type="ECO:0000313" key="4">
    <source>
        <dbReference type="Proteomes" id="UP001178507"/>
    </source>
</evidence>
<keyword evidence="1" id="KW-0413">Isomerase</keyword>
<dbReference type="Gene3D" id="3.30.70.580">
    <property type="entry name" value="Pseudouridine synthase I, catalytic domain, N-terminal subdomain"/>
    <property type="match status" value="1"/>
</dbReference>
<dbReference type="InterPro" id="IPR020103">
    <property type="entry name" value="PsdUridine_synth_cat_dom_sf"/>
</dbReference>
<dbReference type="SUPFAM" id="SSF55120">
    <property type="entry name" value="Pseudouridine synthase"/>
    <property type="match status" value="1"/>
</dbReference>
<dbReference type="GO" id="GO:0009982">
    <property type="term" value="F:pseudouridine synthase activity"/>
    <property type="evidence" value="ECO:0007669"/>
    <property type="project" value="InterPro"/>
</dbReference>
<name>A0AA36NL16_9DINO</name>
<comment type="caution">
    <text evidence="3">The sequence shown here is derived from an EMBL/GenBank/DDBJ whole genome shotgun (WGS) entry which is preliminary data.</text>
</comment>
<dbReference type="GO" id="GO:0001522">
    <property type="term" value="P:pseudouridine synthesis"/>
    <property type="evidence" value="ECO:0007669"/>
    <property type="project" value="InterPro"/>
</dbReference>
<dbReference type="EMBL" id="CAUJNA010003880">
    <property type="protein sequence ID" value="CAJ1411517.1"/>
    <property type="molecule type" value="Genomic_DNA"/>
</dbReference>
<protein>
    <recommendedName>
        <fullName evidence="2">Pseudouridine synthase RsuA/RluA-like domain-containing protein</fullName>
    </recommendedName>
</protein>
<feature type="domain" description="Pseudouridine synthase RsuA/RluA-like" evidence="2">
    <location>
        <begin position="64"/>
        <end position="184"/>
    </location>
</feature>
<dbReference type="Gene3D" id="3.30.70.1560">
    <property type="entry name" value="Alpha-L RNA-binding motif"/>
    <property type="match status" value="1"/>
</dbReference>